<gene>
    <name evidence="2" type="ORF">J07HQW2_01822</name>
</gene>
<feature type="transmembrane region" description="Helical" evidence="1">
    <location>
        <begin position="104"/>
        <end position="123"/>
    </location>
</feature>
<feature type="transmembrane region" description="Helical" evidence="1">
    <location>
        <begin position="12"/>
        <end position="30"/>
    </location>
</feature>
<dbReference type="PANTHER" id="PTHR40700:SF1">
    <property type="entry name" value="DUF63 DOMAIN-CONTAINING PROTEIN"/>
    <property type="match status" value="1"/>
</dbReference>
<proteinExistence type="predicted"/>
<dbReference type="Pfam" id="PF01889">
    <property type="entry name" value="DUF63"/>
    <property type="match status" value="1"/>
</dbReference>
<feature type="transmembrane region" description="Helical" evidence="1">
    <location>
        <begin position="167"/>
        <end position="189"/>
    </location>
</feature>
<dbReference type="PANTHER" id="PTHR40700">
    <property type="entry name" value="HYPOTHETICAL MEMBRANE PROTEIN, CONSERVED, DUF63 FAMILY"/>
    <property type="match status" value="1"/>
</dbReference>
<keyword evidence="1" id="KW-0472">Membrane</keyword>
<dbReference type="Proteomes" id="UP000030710">
    <property type="component" value="Unassembled WGS sequence"/>
</dbReference>
<feature type="transmembrane region" description="Helical" evidence="1">
    <location>
        <begin position="135"/>
        <end position="155"/>
    </location>
</feature>
<organism evidence="2 3">
    <name type="scientific">Haloquadratum walsbyi J07HQW2</name>
    <dbReference type="NCBI Taxonomy" id="1238425"/>
    <lineage>
        <taxon>Archaea</taxon>
        <taxon>Methanobacteriati</taxon>
        <taxon>Methanobacteriota</taxon>
        <taxon>Stenosarchaea group</taxon>
        <taxon>Halobacteria</taxon>
        <taxon>Halobacteriales</taxon>
        <taxon>Haloferacaceae</taxon>
        <taxon>Haloquadratum</taxon>
    </lineage>
</organism>
<name>U1PNT4_9EURY</name>
<keyword evidence="1" id="KW-0812">Transmembrane</keyword>
<feature type="transmembrane region" description="Helical" evidence="1">
    <location>
        <begin position="209"/>
        <end position="233"/>
    </location>
</feature>
<feature type="transmembrane region" description="Helical" evidence="1">
    <location>
        <begin position="76"/>
        <end position="97"/>
    </location>
</feature>
<sequence length="269" mass="27728">MVIFPDGFALPAVQYILMIIFAGGVVMYAAIRQQPAITSSRVLALAPWMVFGAALHVQYVLEALPAAIRPLAGTPAVYVIVAIAAIGTLVTLDMLLASTYVAQALSVVGVVAAIIAVMGVVFIEPASLRVSVSFIGIGASVILASGVWVGLTRIVPETQLTAPMGAFAVFGHTLDGVSTAIGVDLLGFGERTPLSALIIEFASGLPTEAAIGSGWLFILVKLLIVSFAVWIFTDIADTAPAQSNILLTIISAVGFGPGVHNLLLFSVAG</sequence>
<protein>
    <submittedName>
        <fullName evidence="2">Putative membrane protein</fullName>
    </submittedName>
</protein>
<dbReference type="AlphaFoldDB" id="U1PNT4"/>
<evidence type="ECO:0000313" key="2">
    <source>
        <dbReference type="EMBL" id="ERG95367.1"/>
    </source>
</evidence>
<dbReference type="HOGENOM" id="CLU_1028982_0_0_2"/>
<reference evidence="2 3" key="1">
    <citation type="journal article" date="2013" name="PLoS ONE">
        <title>Assembly-driven community genomics of a hypersaline microbial ecosystem.</title>
        <authorList>
            <person name="Podell S."/>
            <person name="Ugalde J.A."/>
            <person name="Narasingarao P."/>
            <person name="Banfield J.F."/>
            <person name="Heidelberg K.B."/>
            <person name="Allen E.E."/>
        </authorList>
    </citation>
    <scope>NUCLEOTIDE SEQUENCE [LARGE SCALE GENOMIC DNA]</scope>
    <source>
        <strain evidence="3">J07HQW2</strain>
    </source>
</reference>
<feature type="transmembrane region" description="Helical" evidence="1">
    <location>
        <begin position="245"/>
        <end position="268"/>
    </location>
</feature>
<dbReference type="RefSeq" id="WP_021054845.1">
    <property type="nucleotide sequence ID" value="NZ_KE356561.1"/>
</dbReference>
<dbReference type="InterPro" id="IPR002749">
    <property type="entry name" value="DUF63"/>
</dbReference>
<evidence type="ECO:0000313" key="3">
    <source>
        <dbReference type="Proteomes" id="UP000030710"/>
    </source>
</evidence>
<dbReference type="eggNOG" id="arCOG02178">
    <property type="taxonomic scope" value="Archaea"/>
</dbReference>
<accession>U1PNT4</accession>
<evidence type="ECO:0000256" key="1">
    <source>
        <dbReference type="SAM" id="Phobius"/>
    </source>
</evidence>
<keyword evidence="1" id="KW-1133">Transmembrane helix</keyword>
<dbReference type="EMBL" id="KE356561">
    <property type="protein sequence ID" value="ERG95367.1"/>
    <property type="molecule type" value="Genomic_DNA"/>
</dbReference>
<feature type="transmembrane region" description="Helical" evidence="1">
    <location>
        <begin position="42"/>
        <end position="61"/>
    </location>
</feature>